<keyword evidence="2" id="KW-0255">Endonuclease</keyword>
<dbReference type="InterPro" id="IPR002711">
    <property type="entry name" value="HNH"/>
</dbReference>
<keyword evidence="3" id="KW-1185">Reference proteome</keyword>
<evidence type="ECO:0000313" key="2">
    <source>
        <dbReference type="EMBL" id="WKK84076.2"/>
    </source>
</evidence>
<dbReference type="Proteomes" id="UP001244443">
    <property type="component" value="Chromosome"/>
</dbReference>
<evidence type="ECO:0000313" key="3">
    <source>
        <dbReference type="Proteomes" id="UP001244443"/>
    </source>
</evidence>
<sequence length="216" mass="24992">MIKLTKEGEPAVLKDNKKDWTDKLLQHIANNEKVPKSLESSYNKDDVKEALRRECNGKCMYCESTVNHITFEHIEHIKPKAKTKFPELTFEYSNLGLACPKCNMNKSDTYDTIIPFINPYTDQPENHFTAYGAYIWAKSGDDRAKLTELEIELNRPELLEKRGERMKAIKELVDNYNTTPDGPLKNALLKEIKIEISKEKEYSFCLTELTNILINN</sequence>
<reference evidence="2" key="1">
    <citation type="submission" date="2023-08" db="EMBL/GenBank/DDBJ databases">
        <title>Comparative genomics and taxonomic characterization of three novel marine species of genus Marivirga.</title>
        <authorList>
            <person name="Muhammad N."/>
            <person name="Kim S.-G."/>
        </authorList>
    </citation>
    <scope>NUCLEOTIDE SEQUENCE [LARGE SCALE GENOMIC DNA]</scope>
    <source>
        <strain evidence="2">ABR2-2</strain>
    </source>
</reference>
<dbReference type="InterPro" id="IPR003615">
    <property type="entry name" value="HNH_nuc"/>
</dbReference>
<keyword evidence="2" id="KW-0378">Hydrolase</keyword>
<dbReference type="GO" id="GO:0004519">
    <property type="term" value="F:endonuclease activity"/>
    <property type="evidence" value="ECO:0007669"/>
    <property type="project" value="UniProtKB-KW"/>
</dbReference>
<name>A0AA49JHZ1_9BACT</name>
<accession>A0AA49JHZ1</accession>
<dbReference type="Gene3D" id="1.10.30.50">
    <property type="match status" value="1"/>
</dbReference>
<proteinExistence type="predicted"/>
<dbReference type="AlphaFoldDB" id="A0AA49JHZ1"/>
<organism evidence="2 3">
    <name type="scientific">Marivirga arenosa</name>
    <dbReference type="NCBI Taxonomy" id="3059076"/>
    <lineage>
        <taxon>Bacteria</taxon>
        <taxon>Pseudomonadati</taxon>
        <taxon>Bacteroidota</taxon>
        <taxon>Cytophagia</taxon>
        <taxon>Cytophagales</taxon>
        <taxon>Marivirgaceae</taxon>
        <taxon>Marivirga</taxon>
    </lineage>
</organism>
<dbReference type="GO" id="GO:0003676">
    <property type="term" value="F:nucleic acid binding"/>
    <property type="evidence" value="ECO:0007669"/>
    <property type="project" value="InterPro"/>
</dbReference>
<evidence type="ECO:0000259" key="1">
    <source>
        <dbReference type="Pfam" id="PF01844"/>
    </source>
</evidence>
<dbReference type="RefSeq" id="WP_308356882.1">
    <property type="nucleotide sequence ID" value="NZ_CP129970.2"/>
</dbReference>
<keyword evidence="2" id="KW-0540">Nuclease</keyword>
<dbReference type="GO" id="GO:0008270">
    <property type="term" value="F:zinc ion binding"/>
    <property type="evidence" value="ECO:0007669"/>
    <property type="project" value="InterPro"/>
</dbReference>
<dbReference type="EMBL" id="CP129970">
    <property type="protein sequence ID" value="WKK84076.2"/>
    <property type="molecule type" value="Genomic_DNA"/>
</dbReference>
<protein>
    <submittedName>
        <fullName evidence="2">HNH endonuclease</fullName>
    </submittedName>
</protein>
<feature type="domain" description="HNH" evidence="1">
    <location>
        <begin position="59"/>
        <end position="108"/>
    </location>
</feature>
<dbReference type="CDD" id="cd00085">
    <property type="entry name" value="HNHc"/>
    <property type="match status" value="1"/>
</dbReference>
<gene>
    <name evidence="2" type="ORF">QYS48_17870</name>
</gene>
<dbReference type="Pfam" id="PF01844">
    <property type="entry name" value="HNH"/>
    <property type="match status" value="1"/>
</dbReference>